<protein>
    <submittedName>
        <fullName evidence="6">Uncharacterized protein</fullName>
    </submittedName>
</protein>
<organism evidence="6 7">
    <name type="scientific">Carnegiea gigantea</name>
    <dbReference type="NCBI Taxonomy" id="171969"/>
    <lineage>
        <taxon>Eukaryota</taxon>
        <taxon>Viridiplantae</taxon>
        <taxon>Streptophyta</taxon>
        <taxon>Embryophyta</taxon>
        <taxon>Tracheophyta</taxon>
        <taxon>Spermatophyta</taxon>
        <taxon>Magnoliopsida</taxon>
        <taxon>eudicotyledons</taxon>
        <taxon>Gunneridae</taxon>
        <taxon>Pentapetalae</taxon>
        <taxon>Caryophyllales</taxon>
        <taxon>Cactineae</taxon>
        <taxon>Cactaceae</taxon>
        <taxon>Cactoideae</taxon>
        <taxon>Echinocereeae</taxon>
        <taxon>Carnegiea</taxon>
    </lineage>
</organism>
<dbReference type="AlphaFoldDB" id="A0A9Q1KKV8"/>
<evidence type="ECO:0000256" key="3">
    <source>
        <dbReference type="ARBA" id="ARBA00023125"/>
    </source>
</evidence>
<evidence type="ECO:0000256" key="5">
    <source>
        <dbReference type="ARBA" id="ARBA00023242"/>
    </source>
</evidence>
<keyword evidence="5" id="KW-0539">Nucleus</keyword>
<evidence type="ECO:0000256" key="2">
    <source>
        <dbReference type="ARBA" id="ARBA00023015"/>
    </source>
</evidence>
<gene>
    <name evidence="6" type="ORF">Cgig2_023726</name>
</gene>
<dbReference type="GO" id="GO:0003677">
    <property type="term" value="F:DNA binding"/>
    <property type="evidence" value="ECO:0007669"/>
    <property type="project" value="UniProtKB-KW"/>
</dbReference>
<dbReference type="PANTHER" id="PTHR31541:SF60">
    <property type="entry name" value="TF-B3 DOMAIN-CONTAINING PROTEIN"/>
    <property type="match status" value="1"/>
</dbReference>
<proteinExistence type="predicted"/>
<dbReference type="EMBL" id="JAKOGI010000092">
    <property type="protein sequence ID" value="KAJ8444663.1"/>
    <property type="molecule type" value="Genomic_DNA"/>
</dbReference>
<dbReference type="PANTHER" id="PTHR31541">
    <property type="entry name" value="B3 DOMAIN PLANT PROTEIN-RELATED"/>
    <property type="match status" value="1"/>
</dbReference>
<comment type="subcellular location">
    <subcellularLocation>
        <location evidence="1">Nucleus</location>
    </subcellularLocation>
</comment>
<name>A0A9Q1KKV8_9CARY</name>
<evidence type="ECO:0000313" key="6">
    <source>
        <dbReference type="EMBL" id="KAJ8444663.1"/>
    </source>
</evidence>
<evidence type="ECO:0000256" key="1">
    <source>
        <dbReference type="ARBA" id="ARBA00004123"/>
    </source>
</evidence>
<sequence>MARGGDSVHTLSLKNHEIDEIIHAATETPIDHPVPIDPALILSNLITTLVGGKKLELIIEISLKKTDLDGHQARLSMPRSHTLREFSTKDEEEWLEAKEKLPGMVIDPCLCPHAMKLSKWKYHKNNKNTNKGCIDQSRRSWSYVLISGWNKLREANALFLKVWSFRVEDMLGLGMALKFDLIS</sequence>
<evidence type="ECO:0000256" key="4">
    <source>
        <dbReference type="ARBA" id="ARBA00023163"/>
    </source>
</evidence>
<reference evidence="6" key="1">
    <citation type="submission" date="2022-04" db="EMBL/GenBank/DDBJ databases">
        <title>Carnegiea gigantea Genome sequencing and assembly v2.</title>
        <authorList>
            <person name="Copetti D."/>
            <person name="Sanderson M.J."/>
            <person name="Burquez A."/>
            <person name="Wojciechowski M.F."/>
        </authorList>
    </citation>
    <scope>NUCLEOTIDE SEQUENCE</scope>
    <source>
        <strain evidence="6">SGP5-SGP5p</strain>
        <tissue evidence="6">Aerial part</tissue>
    </source>
</reference>
<dbReference type="OrthoDB" id="1935604at2759"/>
<comment type="caution">
    <text evidence="6">The sequence shown here is derived from an EMBL/GenBank/DDBJ whole genome shotgun (WGS) entry which is preliminary data.</text>
</comment>
<keyword evidence="3" id="KW-0238">DNA-binding</keyword>
<keyword evidence="2" id="KW-0805">Transcription regulation</keyword>
<dbReference type="Gene3D" id="2.40.330.10">
    <property type="entry name" value="DNA-binding pseudobarrel domain"/>
    <property type="match status" value="1"/>
</dbReference>
<keyword evidence="7" id="KW-1185">Reference proteome</keyword>
<evidence type="ECO:0000313" key="7">
    <source>
        <dbReference type="Proteomes" id="UP001153076"/>
    </source>
</evidence>
<dbReference type="Pfam" id="PF03754">
    <property type="entry name" value="At2g31720-like"/>
    <property type="match status" value="1"/>
</dbReference>
<dbReference type="InterPro" id="IPR015300">
    <property type="entry name" value="DNA-bd_pseudobarrel_sf"/>
</dbReference>
<dbReference type="GO" id="GO:0005634">
    <property type="term" value="C:nucleus"/>
    <property type="evidence" value="ECO:0007669"/>
    <property type="project" value="UniProtKB-SubCell"/>
</dbReference>
<accession>A0A9Q1KKV8</accession>
<dbReference type="InterPro" id="IPR005508">
    <property type="entry name" value="At2g31720-like"/>
</dbReference>
<dbReference type="Proteomes" id="UP001153076">
    <property type="component" value="Unassembled WGS sequence"/>
</dbReference>
<keyword evidence="4" id="KW-0804">Transcription</keyword>